<sequence length="2215" mass="256026">MESFFLYVLILALFIYILLTRIIPKTIGFLLMKLTSIKIRFGSISLSKARNVHILFKGFELQIEEIALKSNLFNSDISNPVQIFIKDVRINKNIEYNDEILDRRPTSSSNEPIKQIPSVLVTFFQFTGINVSNISFILLNSASEPGWWLHSSLREFNVDGSVVSRTKTLTFSFNLKELQMKMLKHNNIKNLQPCLAEINLNLTLDGSFDQSRCLSFEKLQVALENMKLAVYGGFYEFIKDRKVQKNTLDYQFERFDTGEDEEVVHATFHQKLEKFSPLIPKHLSVGIQNTSFSIIRDDTSQIHDYLANISSVNLNWKLSFLIDGNSPLKLGSTSISYELNELNIDTSNERFLVLEQHSIDFKFNNEIINIYTKLKSFTLTYNHCEIIDWIRKNLRNSQMINKKLQLKEASTKGISTETFEKLFGNCVIKLCVELWNISTICQLSNNQVSLLNLAHTQLLMNQLEEIKKSDLKSMNFLNKRNWNAEIMIESFCFYLDSNVRNISGSNLKKTHVRGSAFYIGVLLSKISDYGTHKKIELTAHTFRTEFSKALSNFIVEAVKCFNEISALRSERKSTMKMKTKENLFKSMISDDKIVINFKVTDITNFFINHHDMCSFFNLPEIKIALSPTKQIIELERMQMSFVDFSKNASINNLSEYSKTFIATKIVRIERSQEDNILFIYIVHNVEVNWCPNTHMHLFTLCTEIQELSNSISEVHKHFTNKVPPTVTDNSSTEKTSPRNIPKIDLCVKEEFSFAIDISSRHTMSGKVGNIFVSTKKGCDISVKNVQVSIDEMKMFEIDDIVINSLDELSVLTEERKHYEHFKLAKNNVWAVKIGAFKGIFPYDHDFSSAIKDEFVSIYKWLKILHNYKKSPFTENSPLPRDLIIQINEFLLEMSDDPFEVKLRDNYVLLLDEYNESLKRKKTLDQKINELRSQRLLLPAGYVEELNEKLIKKNSEIYIDRSKKMYETPPRTRLFAWIMTDLKLYCLDDPSIHGYDNVTKTMQEIDEETPWPDEPMEFVTLWCRAINWSCAEWKFMLRDYPQPMFHVTSMHMFGLLCGAEQVASKRAKRDNVVEIGAPFDDFTIQRGMTSLKFYHDFDWELDYLCYAFGPCWEPVMAQYNLSFEKILAPSKDPSLPLPFWDKMRLLFHGRLTTIAKQFTILLHASLDPYNTTEEMELTWNNCGIVWANAKIMFKGDLQVWVRTASRYDDCRLILLPNLKLTFKLNWICNGNPNDHHSVMPCAPDKLPEYSSNQVHDSFRAFRSQNLNISCSFETKQSLNGELPKLDLYGSTLRWFESLKLILSGVTRPTRRGPVFNNVRPKKKQLSRHYKKAHLQMSMHSFQVCYWMSHALHRGFQLNGGRISYSSEHMLALNPIDDGLIHRPRADWSILYMNCELNDAEIWLRSVANSDKNDSSSESIPNISRDICRDYFLSVAKVSYGREAMVNIDDRRHKESPTHKLVVHDLKGAWTKNNRDIAFGLFDSFWKSQKLKANLSTEALKGIRKEVSKSQSIDLQTATTTNLGKNKPHQQTSQSISMLQKLVSEADHKLVVFSDDLSTQTTEQQMKGLKACQDNDVAHYNWFISLVNSQVLLKGCETSGYVILSAAKAEIFQRVHRPVWRDSAVVSKTTWVGSLECMQYYATVNDEETTEMAKIMWLTLDNIQESDKSCPTTTSTTHATEFSDIPHLVANLASGQSVGGVVSVGSNVGELSDKSTPNQLQRIVSRCKCEFFYVSYGETTIDNMTELPALPPSEETLSPWEKQDEPVDAFTLMHHDLDVQTSSTQYSMILDIVNNLLLYVDPSRRERHERLIKKRFELQLHSHEDQKRPIQHLQTEILSLMSHLRSLEKDIHFIAKARVDGEDTEELRNEYNAVQKMIKDCKEELTFQSDELDMMLSCYKETQLNASNKLAIRTDKPLSIVRCNEICFKHAQWRLTEDDGQIGIADLILSNFLYTKNSKSDESIEHLLELGYIRINNLIPSDTYKVILSPTEIQRDMPIDHKRVLRVFCREKPPVGGISVKEHFEINVVPITIAITKKFYTTMLKFCFPDRDTSAYVEEIDDAKPSTSKKSSRSKKHSKDSSFYVKIEKDDAEIMRERAKQNKLFIYIKIPQVPVRLSYKGNKEKNLEDITNVCLTVPNLEYHNVTWTWLDLLLAMKNDSRKVLLSQVISQKLKMKSPLSLIEEKPQDEDEKIRIIFGHRHANNEAKSSSKSKLNKK</sequence>
<dbReference type="PANTHER" id="PTHR15678">
    <property type="entry name" value="ANTIGEN MLAA-22-RELATED"/>
    <property type="match status" value="1"/>
</dbReference>
<dbReference type="PANTHER" id="PTHR15678:SF6">
    <property type="entry name" value="BRIDGE-LIKE LIPID TRANSFER PROTEIN FAMILY MEMBER 2"/>
    <property type="match status" value="1"/>
</dbReference>
<feature type="coiled-coil region" evidence="1">
    <location>
        <begin position="1828"/>
        <end position="1882"/>
    </location>
</feature>
<name>A0A1J1I3B7_9DIPT</name>
<evidence type="ECO:0000259" key="2">
    <source>
        <dbReference type="SMART" id="SM01214"/>
    </source>
</evidence>
<keyword evidence="1" id="KW-0175">Coiled coil</keyword>
<protein>
    <submittedName>
        <fullName evidence="3">CLUMA_CG008294, isoform A</fullName>
    </submittedName>
</protein>
<feature type="domain" description="FMP27/BLTP2/Hobbit GFWDK motif-containing RBG unit" evidence="2">
    <location>
        <begin position="1038"/>
        <end position="1170"/>
    </location>
</feature>
<organism evidence="3 4">
    <name type="scientific">Clunio marinus</name>
    <dbReference type="NCBI Taxonomy" id="568069"/>
    <lineage>
        <taxon>Eukaryota</taxon>
        <taxon>Metazoa</taxon>
        <taxon>Ecdysozoa</taxon>
        <taxon>Arthropoda</taxon>
        <taxon>Hexapoda</taxon>
        <taxon>Insecta</taxon>
        <taxon>Pterygota</taxon>
        <taxon>Neoptera</taxon>
        <taxon>Endopterygota</taxon>
        <taxon>Diptera</taxon>
        <taxon>Nematocera</taxon>
        <taxon>Chironomoidea</taxon>
        <taxon>Chironomidae</taxon>
        <taxon>Clunio</taxon>
    </lineage>
</organism>
<accession>A0A1J1I3B7</accession>
<dbReference type="Pfam" id="PF10344">
    <property type="entry name" value="Hobbit"/>
    <property type="match status" value="2"/>
</dbReference>
<gene>
    <name evidence="3" type="ORF">CLUMA_CG008294</name>
</gene>
<evidence type="ECO:0000256" key="1">
    <source>
        <dbReference type="SAM" id="Coils"/>
    </source>
</evidence>
<dbReference type="InterPro" id="IPR019441">
    <property type="entry name" value="FMP27/BLTP2/Hobbit_GFWDK_RBG"/>
</dbReference>
<dbReference type="Proteomes" id="UP000183832">
    <property type="component" value="Unassembled WGS sequence"/>
</dbReference>
<proteinExistence type="predicted"/>
<dbReference type="STRING" id="568069.A0A1J1I3B7"/>
<dbReference type="EMBL" id="CVRI01000040">
    <property type="protein sequence ID" value="CRK94800.1"/>
    <property type="molecule type" value="Genomic_DNA"/>
</dbReference>
<dbReference type="SMART" id="SM01214">
    <property type="entry name" value="Fmp27_GFWDK"/>
    <property type="match status" value="1"/>
</dbReference>
<evidence type="ECO:0000313" key="4">
    <source>
        <dbReference type="Proteomes" id="UP000183832"/>
    </source>
</evidence>
<evidence type="ECO:0000313" key="3">
    <source>
        <dbReference type="EMBL" id="CRK94800.1"/>
    </source>
</evidence>
<keyword evidence="4" id="KW-1185">Reference proteome</keyword>
<reference evidence="3 4" key="1">
    <citation type="submission" date="2015-04" db="EMBL/GenBank/DDBJ databases">
        <authorList>
            <person name="Syromyatnikov M.Y."/>
            <person name="Popov V.N."/>
        </authorList>
    </citation>
    <scope>NUCLEOTIDE SEQUENCE [LARGE SCALE GENOMIC DNA]</scope>
</reference>
<dbReference type="InterPro" id="IPR045167">
    <property type="entry name" value="Hobbit"/>
</dbReference>
<dbReference type="OrthoDB" id="1562405at2759"/>